<keyword evidence="2" id="KW-1185">Reference proteome</keyword>
<dbReference type="AlphaFoldDB" id="A0A5J6WSL3"/>
<dbReference type="Proteomes" id="UP000594034">
    <property type="component" value="Chromosome"/>
</dbReference>
<protein>
    <submittedName>
        <fullName evidence="1">Uncharacterized protein</fullName>
    </submittedName>
</protein>
<accession>A0A5J6WSL3</accession>
<reference evidence="1 2" key="1">
    <citation type="submission" date="2019-05" db="EMBL/GenBank/DDBJ databases">
        <title>OXA-830, a novel chromosomally encoded expanded-spectrum class D beta-lactamase in Aeromonas simiae.</title>
        <authorList>
            <person name="Zhou W."/>
            <person name="Chen Q."/>
        </authorList>
    </citation>
    <scope>NUCLEOTIDE SEQUENCE [LARGE SCALE GENOMIC DNA]</scope>
    <source>
        <strain evidence="1 2">A6</strain>
    </source>
</reference>
<dbReference type="RefSeq" id="WP_193003433.1">
    <property type="nucleotide sequence ID" value="NZ_CP040449.1"/>
</dbReference>
<evidence type="ECO:0000313" key="1">
    <source>
        <dbReference type="EMBL" id="QFI53892.1"/>
    </source>
</evidence>
<dbReference type="EMBL" id="CP040449">
    <property type="protein sequence ID" value="QFI53892.1"/>
    <property type="molecule type" value="Genomic_DNA"/>
</dbReference>
<organism evidence="1 2">
    <name type="scientific">Aeromonas simiae</name>
    <dbReference type="NCBI Taxonomy" id="218936"/>
    <lineage>
        <taxon>Bacteria</taxon>
        <taxon>Pseudomonadati</taxon>
        <taxon>Pseudomonadota</taxon>
        <taxon>Gammaproteobacteria</taxon>
        <taxon>Aeromonadales</taxon>
        <taxon>Aeromonadaceae</taxon>
        <taxon>Aeromonas</taxon>
    </lineage>
</organism>
<proteinExistence type="predicted"/>
<evidence type="ECO:0000313" key="2">
    <source>
        <dbReference type="Proteomes" id="UP000594034"/>
    </source>
</evidence>
<name>A0A5J6WSL3_9GAMM</name>
<gene>
    <name evidence="1" type="ORF">FE240_03765</name>
</gene>
<dbReference type="KEGG" id="asim:FE240_03765"/>
<sequence length="140" mass="16105">MPSPFSDLRVAPLPELALVWNQRLRRQLPWPSHGEQSLFVGDPLLVMVSFGPEQAEVSQPLVEWVSPATPRLRMRPVGEIPLYERHYDHLQQLVEKTAWQRLRAFRECSRCGRRLAPELLASLAGQPACRDCLIGRRILF</sequence>